<reference evidence="1" key="2">
    <citation type="submission" date="2022-09" db="EMBL/GenBank/DDBJ databases">
        <title>Genome analysis and characterization of larvicidal activity of Brevibacillus strains.</title>
        <authorList>
            <person name="Patrusheva E.V."/>
            <person name="Izotova A.O."/>
            <person name="Toshchakov S.V."/>
            <person name="Sineoky S.P."/>
        </authorList>
    </citation>
    <scope>NUCLEOTIDE SEQUENCE</scope>
    <source>
        <strain evidence="1">VKPM_B-13247</strain>
    </source>
</reference>
<evidence type="ECO:0000313" key="1">
    <source>
        <dbReference type="EMBL" id="MCZ0805697.1"/>
    </source>
</evidence>
<dbReference type="EMBL" id="PRKQ01000013">
    <property type="protein sequence ID" value="PPB02279.1"/>
    <property type="molecule type" value="Genomic_DNA"/>
</dbReference>
<evidence type="ECO:0000313" key="2">
    <source>
        <dbReference type="EMBL" id="PPB02279.1"/>
    </source>
</evidence>
<name>A0AAP8QD71_BRELA</name>
<proteinExistence type="predicted"/>
<dbReference type="RefSeq" id="WP_104032026.1">
    <property type="nucleotide sequence ID" value="NZ_PRKQ01000013.1"/>
</dbReference>
<dbReference type="AlphaFoldDB" id="A0AAP8QD71"/>
<protein>
    <submittedName>
        <fullName evidence="2">Uncharacterized protein</fullName>
    </submittedName>
</protein>
<organism evidence="2 3">
    <name type="scientific">Brevibacillus laterosporus</name>
    <name type="common">Bacillus laterosporus</name>
    <dbReference type="NCBI Taxonomy" id="1465"/>
    <lineage>
        <taxon>Bacteria</taxon>
        <taxon>Bacillati</taxon>
        <taxon>Bacillota</taxon>
        <taxon>Bacilli</taxon>
        <taxon>Bacillales</taxon>
        <taxon>Paenibacillaceae</taxon>
        <taxon>Brevibacillus</taxon>
    </lineage>
</organism>
<dbReference type="EMBL" id="JAPTNE010000003">
    <property type="protein sequence ID" value="MCZ0805697.1"/>
    <property type="molecule type" value="Genomic_DNA"/>
</dbReference>
<sequence length="65" mass="7386">MGEDFKKYKASKTSKDNSWDAVTYTRYENEMPVFDDFYVVGVNTKGVTYVNAGDVEPHDKNPASQ</sequence>
<dbReference type="Proteomes" id="UP000239759">
    <property type="component" value="Unassembled WGS sequence"/>
</dbReference>
<gene>
    <name evidence="2" type="ORF">C4A77_12590</name>
    <name evidence="1" type="ORF">O0554_02015</name>
</gene>
<dbReference type="Proteomes" id="UP001077662">
    <property type="component" value="Unassembled WGS sequence"/>
</dbReference>
<reference evidence="2 3" key="1">
    <citation type="submission" date="2018-02" db="EMBL/GenBank/DDBJ databases">
        <title>Comparative analysis of genomes of three Brevibacillus laterosporus strains producers of potent antimicrobials isolated from silage.</title>
        <authorList>
            <person name="Kojic M."/>
            <person name="Miljkovic M."/>
            <person name="Studholme D."/>
            <person name="Filipic B."/>
        </authorList>
    </citation>
    <scope>NUCLEOTIDE SEQUENCE [LARGE SCALE GENOMIC DNA]</scope>
    <source>
        <strain evidence="2 3">BGSP11</strain>
    </source>
</reference>
<accession>A0AAP8QD71</accession>
<evidence type="ECO:0000313" key="3">
    <source>
        <dbReference type="Proteomes" id="UP000239759"/>
    </source>
</evidence>
<comment type="caution">
    <text evidence="2">The sequence shown here is derived from an EMBL/GenBank/DDBJ whole genome shotgun (WGS) entry which is preliminary data.</text>
</comment>